<comment type="function">
    <text evidence="11">Mannosyltransferase involved in glycosylphosphatidylinositol-anchor biosynthesis. Transfers the third mannose to Man2-GlcN-acyl-PI during GPI precursor assembly.</text>
</comment>
<comment type="similarity">
    <text evidence="3">Belongs to the glycosyltransferase 22 family. PIGB subfamily.</text>
</comment>
<keyword evidence="9" id="KW-1133">Transmembrane helix</keyword>
<accession>L8G945</accession>
<proteinExistence type="inferred from homology"/>
<evidence type="ECO:0000256" key="11">
    <source>
        <dbReference type="ARBA" id="ARBA00024708"/>
    </source>
</evidence>
<evidence type="ECO:0000256" key="1">
    <source>
        <dbReference type="ARBA" id="ARBA00004477"/>
    </source>
</evidence>
<dbReference type="Proteomes" id="UP000011064">
    <property type="component" value="Unassembled WGS sequence"/>
</dbReference>
<organism evidence="13 14">
    <name type="scientific">Pseudogymnoascus destructans (strain ATCC MYA-4855 / 20631-21)</name>
    <name type="common">Bat white-nose syndrome fungus</name>
    <name type="synonym">Geomyces destructans</name>
    <dbReference type="NCBI Taxonomy" id="658429"/>
    <lineage>
        <taxon>Eukaryota</taxon>
        <taxon>Fungi</taxon>
        <taxon>Dikarya</taxon>
        <taxon>Ascomycota</taxon>
        <taxon>Pezizomycotina</taxon>
        <taxon>Leotiomycetes</taxon>
        <taxon>Thelebolales</taxon>
        <taxon>Thelebolaceae</taxon>
        <taxon>Pseudogymnoascus</taxon>
    </lineage>
</organism>
<dbReference type="GO" id="GO:0006506">
    <property type="term" value="P:GPI anchor biosynthetic process"/>
    <property type="evidence" value="ECO:0007669"/>
    <property type="project" value="UniProtKB-UniPathway"/>
</dbReference>
<protein>
    <recommendedName>
        <fullName evidence="12">Mannosyltransferase</fullName>
        <ecNumber evidence="12">2.4.1.-</ecNumber>
    </recommendedName>
</protein>
<dbReference type="GO" id="GO:0005789">
    <property type="term" value="C:endoplasmic reticulum membrane"/>
    <property type="evidence" value="ECO:0007669"/>
    <property type="project" value="UniProtKB-SubCell"/>
</dbReference>
<dbReference type="VEuPathDB" id="FungiDB:GMDG_03968"/>
<evidence type="ECO:0000313" key="14">
    <source>
        <dbReference type="Proteomes" id="UP000011064"/>
    </source>
</evidence>
<evidence type="ECO:0000313" key="13">
    <source>
        <dbReference type="EMBL" id="ELR09404.1"/>
    </source>
</evidence>
<evidence type="ECO:0000256" key="12">
    <source>
        <dbReference type="RuleBase" id="RU363075"/>
    </source>
</evidence>
<comment type="pathway">
    <text evidence="2">Glycolipid biosynthesis; glycosylphosphatidylinositol-anchor biosynthesis.</text>
</comment>
<evidence type="ECO:0000256" key="7">
    <source>
        <dbReference type="ARBA" id="ARBA00022692"/>
    </source>
</evidence>
<evidence type="ECO:0000256" key="2">
    <source>
        <dbReference type="ARBA" id="ARBA00004687"/>
    </source>
</evidence>
<reference evidence="14" key="1">
    <citation type="submission" date="2010-09" db="EMBL/GenBank/DDBJ databases">
        <title>The genome sequence of Geomyces destructans 20631-21.</title>
        <authorList>
            <consortium name="The Broad Institute Genome Sequencing Platform"/>
            <person name="Cuomo C.A."/>
            <person name="Blehert D.S."/>
            <person name="Lorch J.M."/>
            <person name="Young S.K."/>
            <person name="Zeng Q."/>
            <person name="Gargeya S."/>
            <person name="Fitzgerald M."/>
            <person name="Haas B."/>
            <person name="Abouelleil A."/>
            <person name="Alvarado L."/>
            <person name="Arachchi H.M."/>
            <person name="Berlin A."/>
            <person name="Brown A."/>
            <person name="Chapman S.B."/>
            <person name="Chen Z."/>
            <person name="Dunbar C."/>
            <person name="Freedman E."/>
            <person name="Gearin G."/>
            <person name="Gellesch M."/>
            <person name="Goldberg J."/>
            <person name="Griggs A."/>
            <person name="Gujja S."/>
            <person name="Heiman D."/>
            <person name="Howarth C."/>
            <person name="Larson L."/>
            <person name="Lui A."/>
            <person name="MacDonald P.J.P."/>
            <person name="Montmayeur A."/>
            <person name="Murphy C."/>
            <person name="Neiman D."/>
            <person name="Pearson M."/>
            <person name="Priest M."/>
            <person name="Roberts A."/>
            <person name="Saif S."/>
            <person name="Shea T."/>
            <person name="Shenoy N."/>
            <person name="Sisk P."/>
            <person name="Stolte C."/>
            <person name="Sykes S."/>
            <person name="Wortman J."/>
            <person name="Nusbaum C."/>
            <person name="Birren B."/>
        </authorList>
    </citation>
    <scope>NUCLEOTIDE SEQUENCE [LARGE SCALE GENOMIC DNA]</scope>
    <source>
        <strain evidence="14">ATCC MYA-4855 / 20631-21</strain>
    </source>
</reference>
<gene>
    <name evidence="13" type="ORF">GMDG_03968</name>
</gene>
<dbReference type="AlphaFoldDB" id="L8G945"/>
<sequence length="830" mass="92385">MSTSAKPSPVPAAAEAAATDAAATDAAAVPRRDDDVRSKLAIRKAYHTAYYEYQRRDMMYLLIILRFINAITIRTFFQPDEYFQSLEPAWEMAFGASSGAASGAWITWEWHHQLRSSLHPAIFALLYFVADRAMGVMSMYPQFKAIILAYLPRVFQGLVAAVGDYYTWQLAEKVYGQGSNAAFTTLLITALSPWQWFCSTRTLSNSLETVLTIVALYHWPWALYGDSSAPRKASPDAAEAHKATTSSPESQIFKTHADVNSLRICLFLAGIACLLRPTNLFIWASIVTVSVSRLGLTGTSPAKFSDFLIILRETVICGALALSISAASDYYYFGVWTFPPYQWLYFNITKSLAVFYGTNRWDYYLTEGLPLLLTTCVPFTLIAFVSSTSIGTDGASVSNIRFQFTFTALTTIATLSLISHKEVRFIYPLLPLLHILSAPHILSFFSRPAPASTPSVSTFAIPPSPTLRRTTLLGALIALNISLAFYTTLIHQRGVLDVLSFLRYDYEATHLTERGLFIPTTADDAPFAAFLMPCHSTPWRSHLVHPTLNAWALTCEPPLDIPAGTPEREAYRDEADRFFDNPKGFLSREVGSREKPWPQYVVGFEGIEGVLVEWHEETGSQYEVKSSRPAEQQLYVVSRETNDPEGVHDNHEIVGTYKTLAAANAAARDDLIKGWGREYFDTYDVSEVDGMVYVTAACPDGGEMVVMVEKSGVRKETAPPKAVEQQSYVVLRRSNTDEVKHILGPSEIVGNYQTLADANAAARDYFIKGPGREYFKICEVKEVNGMVHAYARSHDGYQDVVVIVHKNTASPSKVTAPLNPRYLRYARCCQ</sequence>
<evidence type="ECO:0000256" key="5">
    <source>
        <dbReference type="ARBA" id="ARBA00022676"/>
    </source>
</evidence>
<name>L8G945_PSED2</name>
<keyword evidence="14" id="KW-1185">Reference proteome</keyword>
<keyword evidence="5 12" id="KW-0328">Glycosyltransferase</keyword>
<dbReference type="EMBL" id="GL573236">
    <property type="protein sequence ID" value="ELR09404.1"/>
    <property type="molecule type" value="Genomic_DNA"/>
</dbReference>
<dbReference type="InterPro" id="IPR005599">
    <property type="entry name" value="GPI_mannosylTrfase"/>
</dbReference>
<dbReference type="PANTHER" id="PTHR22760">
    <property type="entry name" value="GLYCOSYLTRANSFERASE"/>
    <property type="match status" value="1"/>
</dbReference>
<evidence type="ECO:0000256" key="9">
    <source>
        <dbReference type="ARBA" id="ARBA00022989"/>
    </source>
</evidence>
<dbReference type="Pfam" id="PF03901">
    <property type="entry name" value="Glyco_transf_22"/>
    <property type="match status" value="1"/>
</dbReference>
<dbReference type="GO" id="GO:0000026">
    <property type="term" value="F:alpha-1,2-mannosyltransferase activity"/>
    <property type="evidence" value="ECO:0007669"/>
    <property type="project" value="TreeGrafter"/>
</dbReference>
<keyword evidence="4" id="KW-0337">GPI-anchor biosynthesis</keyword>
<keyword evidence="7" id="KW-0812">Transmembrane</keyword>
<dbReference type="InParanoid" id="L8G945"/>
<dbReference type="EC" id="2.4.1.-" evidence="12"/>
<keyword evidence="8 12" id="KW-0256">Endoplasmic reticulum</keyword>
<dbReference type="UniPathway" id="UPA00196"/>
<comment type="subcellular location">
    <subcellularLocation>
        <location evidence="1 12">Endoplasmic reticulum membrane</location>
        <topology evidence="1 12">Multi-pass membrane protein</topology>
    </subcellularLocation>
</comment>
<dbReference type="OrthoDB" id="416834at2759"/>
<keyword evidence="6" id="KW-0808">Transferase</keyword>
<dbReference type="STRING" id="658429.L8G945"/>
<evidence type="ECO:0000256" key="8">
    <source>
        <dbReference type="ARBA" id="ARBA00022824"/>
    </source>
</evidence>
<evidence type="ECO:0000256" key="6">
    <source>
        <dbReference type="ARBA" id="ARBA00022679"/>
    </source>
</evidence>
<dbReference type="HOGENOM" id="CLU_012353_1_1_1"/>
<dbReference type="PANTHER" id="PTHR22760:SF4">
    <property type="entry name" value="GPI MANNOSYLTRANSFERASE 3"/>
    <property type="match status" value="1"/>
</dbReference>
<keyword evidence="10" id="KW-0472">Membrane</keyword>
<evidence type="ECO:0000256" key="4">
    <source>
        <dbReference type="ARBA" id="ARBA00022502"/>
    </source>
</evidence>
<evidence type="ECO:0000256" key="3">
    <source>
        <dbReference type="ARBA" id="ARBA00006065"/>
    </source>
</evidence>
<dbReference type="FunCoup" id="L8G945">
    <property type="interactions" value="848"/>
</dbReference>
<evidence type="ECO:0000256" key="10">
    <source>
        <dbReference type="ARBA" id="ARBA00023136"/>
    </source>
</evidence>